<dbReference type="Proteomes" id="UP000472372">
    <property type="component" value="Chromosome 12"/>
</dbReference>
<proteinExistence type="predicted"/>
<reference evidence="1" key="1">
    <citation type="submission" date="2021-02" db="EMBL/GenBank/DDBJ databases">
        <authorList>
            <person name="Syme A R."/>
            <person name="Syme A R."/>
            <person name="Moolhuijzen P."/>
        </authorList>
    </citation>
    <scope>NUCLEOTIDE SEQUENCE</scope>
    <source>
        <strain evidence="1">W1-1</strain>
    </source>
</reference>
<evidence type="ECO:0000313" key="1">
    <source>
        <dbReference type="EMBL" id="CAE7218605.1"/>
    </source>
</evidence>
<dbReference type="EMBL" id="HG992988">
    <property type="protein sequence ID" value="CAE7218605.1"/>
    <property type="molecule type" value="Genomic_DNA"/>
</dbReference>
<gene>
    <name evidence="1" type="ORF">PTTW11_11061</name>
</gene>
<evidence type="ECO:0000313" key="2">
    <source>
        <dbReference type="Proteomes" id="UP000472372"/>
    </source>
</evidence>
<protein>
    <submittedName>
        <fullName evidence="1">Uncharacterized protein</fullName>
    </submittedName>
</protein>
<sequence>MAALAVVKIPKAISGPSGPSVPSFLTTLSPELRNNIYEYLFELHLLVLLHDEEAYRHFLVAAYDDNRHLRTALENTIMRSKC</sequence>
<accession>A0A6S6WF70</accession>
<dbReference type="AlphaFoldDB" id="A0A6S6WF70"/>
<name>A0A6S6WF70_9PLEO</name>
<organism evidence="1 2">
    <name type="scientific">Pyrenophora teres f. teres</name>
    <dbReference type="NCBI Taxonomy" id="97479"/>
    <lineage>
        <taxon>Eukaryota</taxon>
        <taxon>Fungi</taxon>
        <taxon>Dikarya</taxon>
        <taxon>Ascomycota</taxon>
        <taxon>Pezizomycotina</taxon>
        <taxon>Dothideomycetes</taxon>
        <taxon>Pleosporomycetidae</taxon>
        <taxon>Pleosporales</taxon>
        <taxon>Pleosporineae</taxon>
        <taxon>Pleosporaceae</taxon>
        <taxon>Pyrenophora</taxon>
    </lineage>
</organism>